<protein>
    <recommendedName>
        <fullName evidence="3">DUF5320 domain-containing protein</fullName>
    </recommendedName>
</protein>
<dbReference type="EMBL" id="QUWK01000009">
    <property type="protein sequence ID" value="RFU94432.1"/>
    <property type="molecule type" value="Genomic_DNA"/>
</dbReference>
<dbReference type="AlphaFoldDB" id="A0A372MF82"/>
<organism evidence="1 2">
    <name type="scientific">Sphaerochaeta halotolerans</name>
    <dbReference type="NCBI Taxonomy" id="2293840"/>
    <lineage>
        <taxon>Bacteria</taxon>
        <taxon>Pseudomonadati</taxon>
        <taxon>Spirochaetota</taxon>
        <taxon>Spirochaetia</taxon>
        <taxon>Spirochaetales</taxon>
        <taxon>Sphaerochaetaceae</taxon>
        <taxon>Sphaerochaeta</taxon>
    </lineage>
</organism>
<dbReference type="Proteomes" id="UP000264002">
    <property type="component" value="Unassembled WGS sequence"/>
</dbReference>
<accession>A0A372MF82</accession>
<dbReference type="Pfam" id="PF17253">
    <property type="entry name" value="DUF5320"/>
    <property type="match status" value="1"/>
</dbReference>
<reference evidence="1 2" key="2">
    <citation type="submission" date="2018-09" db="EMBL/GenBank/DDBJ databases">
        <title>Genome of Sphaerochaeta halotolerans strain 4-11.</title>
        <authorList>
            <person name="Nazina T.N."/>
            <person name="Sokolova D.S."/>
        </authorList>
    </citation>
    <scope>NUCLEOTIDE SEQUENCE [LARGE SCALE GENOMIC DNA]</scope>
    <source>
        <strain evidence="1 2">4-11</strain>
    </source>
</reference>
<reference evidence="2" key="1">
    <citation type="submission" date="2018-08" db="EMBL/GenBank/DDBJ databases">
        <authorList>
            <person name="Grouzdev D.S."/>
            <person name="Krutkina M.S."/>
        </authorList>
    </citation>
    <scope>NUCLEOTIDE SEQUENCE [LARGE SCALE GENOMIC DNA]</scope>
    <source>
        <strain evidence="2">4-11</strain>
    </source>
</reference>
<evidence type="ECO:0000313" key="1">
    <source>
        <dbReference type="EMBL" id="RFU94432.1"/>
    </source>
</evidence>
<evidence type="ECO:0008006" key="3">
    <source>
        <dbReference type="Google" id="ProtNLM"/>
    </source>
</evidence>
<gene>
    <name evidence="1" type="ORF">DYP60_09545</name>
</gene>
<name>A0A372MF82_9SPIR</name>
<evidence type="ECO:0000313" key="2">
    <source>
        <dbReference type="Proteomes" id="UP000264002"/>
    </source>
</evidence>
<dbReference type="RefSeq" id="WP_117330770.1">
    <property type="nucleotide sequence ID" value="NZ_QUWK01000009.1"/>
</dbReference>
<comment type="caution">
    <text evidence="1">The sequence shown here is derived from an EMBL/GenBank/DDBJ whole genome shotgun (WGS) entry which is preliminary data.</text>
</comment>
<keyword evidence="2" id="KW-1185">Reference proteome</keyword>
<dbReference type="InterPro" id="IPR035205">
    <property type="entry name" value="DUF5320"/>
</dbReference>
<sequence>MPRRNGTGPMGYGPMTGRGMGYCRGGAGVGYGYGMGRGAGYGRGLGWGMYAPPVAPVSLAERKRMLEEELKRIDAQMKESNE</sequence>
<proteinExistence type="predicted"/>